<accession>A0ABC8LM51</accession>
<dbReference type="Proteomes" id="UP001642260">
    <property type="component" value="Unassembled WGS sequence"/>
</dbReference>
<gene>
    <name evidence="4" type="ORF">ERUC_LOCUS36984</name>
</gene>
<dbReference type="PANTHER" id="PTHR43176">
    <property type="entry name" value="3-HYDROXYISOBUTYRYL-COA HYDROLASE-RELATED"/>
    <property type="match status" value="1"/>
</dbReference>
<evidence type="ECO:0000256" key="1">
    <source>
        <dbReference type="ARBA" id="ARBA00022801"/>
    </source>
</evidence>
<evidence type="ECO:0000259" key="3">
    <source>
        <dbReference type="Pfam" id="PF16113"/>
    </source>
</evidence>
<dbReference type="SUPFAM" id="SSF52096">
    <property type="entry name" value="ClpP/crotonase"/>
    <property type="match status" value="1"/>
</dbReference>
<comment type="similarity">
    <text evidence="2">Belongs to the enoyl-CoA hydratase/isomerase family.</text>
</comment>
<organism evidence="4 5">
    <name type="scientific">Eruca vesicaria subsp. sativa</name>
    <name type="common">Garden rocket</name>
    <name type="synonym">Eruca sativa</name>
    <dbReference type="NCBI Taxonomy" id="29727"/>
    <lineage>
        <taxon>Eukaryota</taxon>
        <taxon>Viridiplantae</taxon>
        <taxon>Streptophyta</taxon>
        <taxon>Embryophyta</taxon>
        <taxon>Tracheophyta</taxon>
        <taxon>Spermatophyta</taxon>
        <taxon>Magnoliopsida</taxon>
        <taxon>eudicotyledons</taxon>
        <taxon>Gunneridae</taxon>
        <taxon>Pentapetalae</taxon>
        <taxon>rosids</taxon>
        <taxon>malvids</taxon>
        <taxon>Brassicales</taxon>
        <taxon>Brassicaceae</taxon>
        <taxon>Brassiceae</taxon>
        <taxon>Eruca</taxon>
    </lineage>
</organism>
<comment type="catalytic activity">
    <reaction evidence="2">
        <text>3-hydroxy-2-methylpropanoyl-CoA + H2O = 3-hydroxy-2-methylpropanoate + CoA + H(+)</text>
        <dbReference type="Rhea" id="RHEA:20888"/>
        <dbReference type="ChEBI" id="CHEBI:11805"/>
        <dbReference type="ChEBI" id="CHEBI:15377"/>
        <dbReference type="ChEBI" id="CHEBI:15378"/>
        <dbReference type="ChEBI" id="CHEBI:57287"/>
        <dbReference type="ChEBI" id="CHEBI:57340"/>
        <dbReference type="EC" id="3.1.2.4"/>
    </reaction>
</comment>
<dbReference type="EMBL" id="CAKOAT010626265">
    <property type="protein sequence ID" value="CAH8384501.1"/>
    <property type="molecule type" value="Genomic_DNA"/>
</dbReference>
<proteinExistence type="inferred from homology"/>
<dbReference type="Pfam" id="PF16113">
    <property type="entry name" value="ECH_2"/>
    <property type="match status" value="1"/>
</dbReference>
<feature type="domain" description="Enoyl-CoA hydratase/isomerase" evidence="3">
    <location>
        <begin position="1"/>
        <end position="48"/>
    </location>
</feature>
<name>A0ABC8LM51_ERUVS</name>
<dbReference type="AlphaFoldDB" id="A0ABC8LM51"/>
<dbReference type="InterPro" id="IPR029045">
    <property type="entry name" value="ClpP/crotonase-like_dom_sf"/>
</dbReference>
<evidence type="ECO:0000313" key="5">
    <source>
        <dbReference type="Proteomes" id="UP001642260"/>
    </source>
</evidence>
<sequence length="70" mass="7549">MGGGASLIVPMKFSVVTEKSVFATPEVSIGFHTNCGFSYIPSRLHGHLVINKPNGVLGIIMLLEYLCWGL</sequence>
<dbReference type="Gene3D" id="3.90.226.10">
    <property type="entry name" value="2-enoyl-CoA Hydratase, Chain A, domain 1"/>
    <property type="match status" value="1"/>
</dbReference>
<dbReference type="GO" id="GO:0003860">
    <property type="term" value="F:3-hydroxyisobutyryl-CoA hydrolase activity"/>
    <property type="evidence" value="ECO:0007669"/>
    <property type="project" value="UniProtKB-UniRule"/>
</dbReference>
<dbReference type="EC" id="3.1.2.4" evidence="2"/>
<keyword evidence="1 2" id="KW-0378">Hydrolase</keyword>
<protein>
    <recommendedName>
        <fullName evidence="2">3-hydroxyisobutyryl-CoA hydrolase</fullName>
        <shortName evidence="2">HIB-CoA hydrolase</shortName>
        <shortName evidence="2">HIBYL-CoA-H</shortName>
        <ecNumber evidence="2">3.1.2.4</ecNumber>
    </recommendedName>
    <alternativeName>
        <fullName evidence="2">3-hydroxyisobutyryl-coenzyme A hydrolase</fullName>
    </alternativeName>
</protein>
<evidence type="ECO:0000256" key="2">
    <source>
        <dbReference type="RuleBase" id="RU369070"/>
    </source>
</evidence>
<dbReference type="InterPro" id="IPR045004">
    <property type="entry name" value="ECH_dom"/>
</dbReference>
<evidence type="ECO:0000313" key="4">
    <source>
        <dbReference type="EMBL" id="CAH8384501.1"/>
    </source>
</evidence>
<dbReference type="GO" id="GO:0006574">
    <property type="term" value="P:L-valine catabolic process"/>
    <property type="evidence" value="ECO:0007669"/>
    <property type="project" value="UniProtKB-UniRule"/>
</dbReference>
<comment type="caution">
    <text evidence="4">The sequence shown here is derived from an EMBL/GenBank/DDBJ whole genome shotgun (WGS) entry which is preliminary data.</text>
</comment>
<keyword evidence="5" id="KW-1185">Reference proteome</keyword>
<comment type="function">
    <text evidence="2">Hydrolyzes 3-hydroxyisobutyryl-CoA (HIBYL-CoA), a saline catabolite. Has high activity toward isobutyryl-CoA. Could be an isobutyryl-CoA dehydrogenase that functions in valine catabolism.</text>
</comment>
<comment type="pathway">
    <text evidence="2">Amino-acid degradation; L-valine degradation.</text>
</comment>
<dbReference type="PANTHER" id="PTHR43176:SF2">
    <property type="entry name" value="3-HYDROXYISOBUTYRYL-COA HYDROLASE-LIKE PROTEIN 5"/>
    <property type="match status" value="1"/>
</dbReference>
<dbReference type="InterPro" id="IPR032259">
    <property type="entry name" value="HIBYL-CoA-H"/>
</dbReference>
<reference evidence="4 5" key="1">
    <citation type="submission" date="2022-03" db="EMBL/GenBank/DDBJ databases">
        <authorList>
            <person name="Macdonald S."/>
            <person name="Ahmed S."/>
            <person name="Newling K."/>
        </authorList>
    </citation>
    <scope>NUCLEOTIDE SEQUENCE [LARGE SCALE GENOMIC DNA]</scope>
</reference>